<protein>
    <submittedName>
        <fullName evidence="2">Uncharacterized protein</fullName>
    </submittedName>
</protein>
<reference evidence="2" key="1">
    <citation type="submission" date="2015-12" db="EMBL/GenBank/DDBJ databases">
        <authorList>
            <person name="Tikhonova T.V."/>
            <person name="Pavlov A.R."/>
            <person name="Beletsky A.V."/>
            <person name="Mardanov A.V."/>
            <person name="Sorokin D.Y."/>
            <person name="Ravin N.V."/>
            <person name="Popov V.O."/>
        </authorList>
    </citation>
    <scope>NUCLEOTIDE SEQUENCE</scope>
    <source>
        <strain evidence="2">DSM 14787</strain>
    </source>
</reference>
<dbReference type="HOGENOM" id="CLU_3334196_0_0_6"/>
<dbReference type="STRING" id="1255043.TVNIR_1641"/>
<dbReference type="Proteomes" id="UP000010809">
    <property type="component" value="Chromosome"/>
</dbReference>
<name>L0DY50_THIND</name>
<evidence type="ECO:0000256" key="1">
    <source>
        <dbReference type="SAM" id="MobiDB-lite"/>
    </source>
</evidence>
<feature type="region of interest" description="Disordered" evidence="1">
    <location>
        <begin position="1"/>
        <end position="23"/>
    </location>
</feature>
<dbReference type="AlphaFoldDB" id="L0DY50"/>
<gene>
    <name evidence="2" type="ordered locus">TVNIR_1641</name>
</gene>
<feature type="compositionally biased region" description="Basic and acidic residues" evidence="1">
    <location>
        <begin position="1"/>
        <end position="11"/>
    </location>
</feature>
<sequence>MQTKAGEHMSDDSCVYNTPGRHPPEWIEARPAVRACRA</sequence>
<proteinExistence type="predicted"/>
<evidence type="ECO:0000313" key="2">
    <source>
        <dbReference type="EMBL" id="AGA33306.1"/>
    </source>
</evidence>
<organism evidence="2 3">
    <name type="scientific">Thioalkalivibrio nitratireducens (strain DSM 14787 / UNIQEM 213 / ALEN2)</name>
    <dbReference type="NCBI Taxonomy" id="1255043"/>
    <lineage>
        <taxon>Bacteria</taxon>
        <taxon>Pseudomonadati</taxon>
        <taxon>Pseudomonadota</taxon>
        <taxon>Gammaproteobacteria</taxon>
        <taxon>Chromatiales</taxon>
        <taxon>Ectothiorhodospiraceae</taxon>
        <taxon>Thioalkalivibrio</taxon>
    </lineage>
</organism>
<evidence type="ECO:0000313" key="3">
    <source>
        <dbReference type="Proteomes" id="UP000010809"/>
    </source>
</evidence>
<keyword evidence="3" id="KW-1185">Reference proteome</keyword>
<accession>L0DY50</accession>
<dbReference type="KEGG" id="tni:TVNIR_1641"/>
<dbReference type="EMBL" id="CP003989">
    <property type="protein sequence ID" value="AGA33306.1"/>
    <property type="molecule type" value="Genomic_DNA"/>
</dbReference>